<evidence type="ECO:0000313" key="3">
    <source>
        <dbReference type="Proteomes" id="UP000188318"/>
    </source>
</evidence>
<dbReference type="EMBL" id="KV907497">
    <property type="protein sequence ID" value="OOF97641.1"/>
    <property type="molecule type" value="Genomic_DNA"/>
</dbReference>
<dbReference type="Proteomes" id="UP000188318">
    <property type="component" value="Unassembled WGS sequence"/>
</dbReference>
<dbReference type="OMA" id="GWGWVLY"/>
<dbReference type="VEuPathDB" id="FungiDB:ASPCADRAFT_206412"/>
<evidence type="ECO:0000256" key="1">
    <source>
        <dbReference type="SAM" id="Phobius"/>
    </source>
</evidence>
<dbReference type="OrthoDB" id="4223899at2759"/>
<dbReference type="AlphaFoldDB" id="A0A1R3RT26"/>
<protein>
    <submittedName>
        <fullName evidence="2">Uncharacterized protein</fullName>
    </submittedName>
</protein>
<reference evidence="3" key="1">
    <citation type="journal article" date="2017" name="Genome Biol.">
        <title>Comparative genomics reveals high biological diversity and specific adaptations in the industrially and medically important fungal genus Aspergillus.</title>
        <authorList>
            <person name="de Vries R.P."/>
            <person name="Riley R."/>
            <person name="Wiebenga A."/>
            <person name="Aguilar-Osorio G."/>
            <person name="Amillis S."/>
            <person name="Uchima C.A."/>
            <person name="Anderluh G."/>
            <person name="Asadollahi M."/>
            <person name="Askin M."/>
            <person name="Barry K."/>
            <person name="Battaglia E."/>
            <person name="Bayram O."/>
            <person name="Benocci T."/>
            <person name="Braus-Stromeyer S.A."/>
            <person name="Caldana C."/>
            <person name="Canovas D."/>
            <person name="Cerqueira G.C."/>
            <person name="Chen F."/>
            <person name="Chen W."/>
            <person name="Choi C."/>
            <person name="Clum A."/>
            <person name="Dos Santos R.A."/>
            <person name="Damasio A.R."/>
            <person name="Diallinas G."/>
            <person name="Emri T."/>
            <person name="Fekete E."/>
            <person name="Flipphi M."/>
            <person name="Freyberg S."/>
            <person name="Gallo A."/>
            <person name="Gournas C."/>
            <person name="Habgood R."/>
            <person name="Hainaut M."/>
            <person name="Harispe M.L."/>
            <person name="Henrissat B."/>
            <person name="Hilden K.S."/>
            <person name="Hope R."/>
            <person name="Hossain A."/>
            <person name="Karabika E."/>
            <person name="Karaffa L."/>
            <person name="Karanyi Z."/>
            <person name="Krasevec N."/>
            <person name="Kuo A."/>
            <person name="Kusch H."/>
            <person name="LaButti K."/>
            <person name="Lagendijk E.L."/>
            <person name="Lapidus A."/>
            <person name="Levasseur A."/>
            <person name="Lindquist E."/>
            <person name="Lipzen A."/>
            <person name="Logrieco A.F."/>
            <person name="MacCabe A."/>
            <person name="Maekelae M.R."/>
            <person name="Malavazi I."/>
            <person name="Melin P."/>
            <person name="Meyer V."/>
            <person name="Mielnichuk N."/>
            <person name="Miskei M."/>
            <person name="Molnar A.P."/>
            <person name="Mule G."/>
            <person name="Ngan C.Y."/>
            <person name="Orejas M."/>
            <person name="Orosz E."/>
            <person name="Ouedraogo J.P."/>
            <person name="Overkamp K.M."/>
            <person name="Park H.-S."/>
            <person name="Perrone G."/>
            <person name="Piumi F."/>
            <person name="Punt P.J."/>
            <person name="Ram A.F."/>
            <person name="Ramon A."/>
            <person name="Rauscher S."/>
            <person name="Record E."/>
            <person name="Riano-Pachon D.M."/>
            <person name="Robert V."/>
            <person name="Roehrig J."/>
            <person name="Ruller R."/>
            <person name="Salamov A."/>
            <person name="Salih N.S."/>
            <person name="Samson R.A."/>
            <person name="Sandor E."/>
            <person name="Sanguinetti M."/>
            <person name="Schuetze T."/>
            <person name="Sepcic K."/>
            <person name="Shelest E."/>
            <person name="Sherlock G."/>
            <person name="Sophianopoulou V."/>
            <person name="Squina F.M."/>
            <person name="Sun H."/>
            <person name="Susca A."/>
            <person name="Todd R.B."/>
            <person name="Tsang A."/>
            <person name="Unkles S.E."/>
            <person name="van de Wiele N."/>
            <person name="van Rossen-Uffink D."/>
            <person name="Oliveira J.V."/>
            <person name="Vesth T.C."/>
            <person name="Visser J."/>
            <person name="Yu J.-H."/>
            <person name="Zhou M."/>
            <person name="Andersen M.R."/>
            <person name="Archer D.B."/>
            <person name="Baker S.E."/>
            <person name="Benoit I."/>
            <person name="Brakhage A.A."/>
            <person name="Braus G.H."/>
            <person name="Fischer R."/>
            <person name="Frisvad J.C."/>
            <person name="Goldman G.H."/>
            <person name="Houbraken J."/>
            <person name="Oakley B."/>
            <person name="Pocsi I."/>
            <person name="Scazzocchio C."/>
            <person name="Seiboth B."/>
            <person name="vanKuyk P.A."/>
            <person name="Wortman J."/>
            <person name="Dyer P.S."/>
            <person name="Grigoriev I.V."/>
        </authorList>
    </citation>
    <scope>NUCLEOTIDE SEQUENCE [LARGE SCALE GENOMIC DNA]</scope>
    <source>
        <strain evidence="3">ITEM 5010</strain>
    </source>
</reference>
<keyword evidence="1" id="KW-0472">Membrane</keyword>
<dbReference type="Pfam" id="PF16015">
    <property type="entry name" value="Promethin"/>
    <property type="match status" value="1"/>
</dbReference>
<keyword evidence="1" id="KW-0812">Transmembrane</keyword>
<feature type="transmembrane region" description="Helical" evidence="1">
    <location>
        <begin position="163"/>
        <end position="194"/>
    </location>
</feature>
<evidence type="ECO:0000313" key="2">
    <source>
        <dbReference type="EMBL" id="OOF97641.1"/>
    </source>
</evidence>
<sequence>MLVRSSFFSPLLSSPLLSSLLVPRPPPPLPLRIPLSAAFRRPPMSLNSATAGLPGRPPKLAGDLKSTIHQAPSTATQTTGQVADTVLPGEYPGDENHVQAAQRDDTNNGPILAPLQQWFYQSLPRVLDRFESQLMWLLSWILPAPRQARLYEEAARRPASTTFLICQLLCCGVPLLVFLAGVFVFAAVAIVLWAVLSVLILGPVLLVASMMGVSLWGWGWLFYGLIKWIDQKYLGGL</sequence>
<accession>A0A1R3RT26</accession>
<organism evidence="2 3">
    <name type="scientific">Aspergillus carbonarius (strain ITEM 5010)</name>
    <dbReference type="NCBI Taxonomy" id="602072"/>
    <lineage>
        <taxon>Eukaryota</taxon>
        <taxon>Fungi</taxon>
        <taxon>Dikarya</taxon>
        <taxon>Ascomycota</taxon>
        <taxon>Pezizomycotina</taxon>
        <taxon>Eurotiomycetes</taxon>
        <taxon>Eurotiomycetidae</taxon>
        <taxon>Eurotiales</taxon>
        <taxon>Aspergillaceae</taxon>
        <taxon>Aspergillus</taxon>
        <taxon>Aspergillus subgen. Circumdati</taxon>
    </lineage>
</organism>
<feature type="non-terminal residue" evidence="2">
    <location>
        <position position="237"/>
    </location>
</feature>
<keyword evidence="3" id="KW-1185">Reference proteome</keyword>
<feature type="transmembrane region" description="Helical" evidence="1">
    <location>
        <begin position="200"/>
        <end position="223"/>
    </location>
</feature>
<keyword evidence="1" id="KW-1133">Transmembrane helix</keyword>
<proteinExistence type="predicted"/>
<name>A0A1R3RT26_ASPC5</name>
<gene>
    <name evidence="2" type="ORF">ASPCADRAFT_206412</name>
</gene>